<dbReference type="PROSITE" id="PS51406">
    <property type="entry name" value="FIBRINOGEN_C_2"/>
    <property type="match status" value="1"/>
</dbReference>
<feature type="domain" description="Fibrinogen C-terminal" evidence="1">
    <location>
        <begin position="267"/>
        <end position="494"/>
    </location>
</feature>
<dbReference type="PANTHER" id="PTHR19143:SF458">
    <property type="entry name" value="FIBRINOGEN C-TERMINAL DOMAIN-CONTAINING PROTEIN-RELATED"/>
    <property type="match status" value="1"/>
</dbReference>
<dbReference type="GO" id="GO:0005615">
    <property type="term" value="C:extracellular space"/>
    <property type="evidence" value="ECO:0007669"/>
    <property type="project" value="TreeGrafter"/>
</dbReference>
<dbReference type="NCBIfam" id="NF040941">
    <property type="entry name" value="GGGWT_bact"/>
    <property type="match status" value="1"/>
</dbReference>
<dbReference type="Pfam" id="PF00147">
    <property type="entry name" value="Fibrinogen_C"/>
    <property type="match status" value="1"/>
</dbReference>
<comment type="caution">
    <text evidence="2">The sequence shown here is derived from an EMBL/GenBank/DDBJ whole genome shotgun (WGS) entry which is preliminary data.</text>
</comment>
<proteinExistence type="predicted"/>
<gene>
    <name evidence="2" type="primary">ANGPTL2</name>
    <name evidence="2" type="ORF">SK128_013500</name>
</gene>
<accession>A0AAN8XUJ2</accession>
<name>A0AAN8XUJ2_HALRR</name>
<dbReference type="Proteomes" id="UP001381693">
    <property type="component" value="Unassembled WGS sequence"/>
</dbReference>
<sequence length="509" mass="57314">MSIDYDSIPMEDPLQPIWHRIEHLSTEIQRGFQVQMEQLFKQIQGNIEENFETLKSDLSNQKSSNGGEATVNDIKTAVTAWMKTYHASANADEAVRSAEEHIKVSISALENKLLEHINVKFAALSSGGSTGNNSSSGSAVISAGSVQMSDIESRVTNHITTKLNDIETSLWNKLVELQSVMGTISTTLSTVNSHVSEIKNLALNLKTTVGDAGSTSMSVPGGNGQSCTDLVETVSNLVNRTQLTTTFLEQQESRWKEMQSVIAEVRETPSFLPRDCSDIHWLHPEASSGVYEIYPSLDRKSNINAWCDMEGAKADGGWTIILRRRETDFGHTDFDREWSDYVQGFGDPATGEWWFPLSYLHVLTYRQPYHVNILMTDIEDGVFYADYTIFRVEDEAHQFRLIVDGFSGNVTQDAFKSKHHGQPFSTKDQDNDEWEDGNCAVSNKGGWWFNECHYTTLTAPFPTTSDRNDKTIRWLNGDKWLVLNDVTMRIRPVNYADRFNTHNISVPSQ</sequence>
<dbReference type="CDD" id="cd00087">
    <property type="entry name" value="FReD"/>
    <property type="match status" value="1"/>
</dbReference>
<dbReference type="PANTHER" id="PTHR19143">
    <property type="entry name" value="FIBRINOGEN/TENASCIN/ANGIOPOEITIN"/>
    <property type="match status" value="1"/>
</dbReference>
<evidence type="ECO:0000313" key="3">
    <source>
        <dbReference type="Proteomes" id="UP001381693"/>
    </source>
</evidence>
<protein>
    <submittedName>
        <fullName evidence="2">Angiopoietin-related protein 2</fullName>
    </submittedName>
</protein>
<keyword evidence="3" id="KW-1185">Reference proteome</keyword>
<dbReference type="EMBL" id="JAXCGZ010002075">
    <property type="protein sequence ID" value="KAK7084484.1"/>
    <property type="molecule type" value="Genomic_DNA"/>
</dbReference>
<dbReference type="AlphaFoldDB" id="A0AAN8XUJ2"/>
<organism evidence="2 3">
    <name type="scientific">Halocaridina rubra</name>
    <name type="common">Hawaiian red shrimp</name>
    <dbReference type="NCBI Taxonomy" id="373956"/>
    <lineage>
        <taxon>Eukaryota</taxon>
        <taxon>Metazoa</taxon>
        <taxon>Ecdysozoa</taxon>
        <taxon>Arthropoda</taxon>
        <taxon>Crustacea</taxon>
        <taxon>Multicrustacea</taxon>
        <taxon>Malacostraca</taxon>
        <taxon>Eumalacostraca</taxon>
        <taxon>Eucarida</taxon>
        <taxon>Decapoda</taxon>
        <taxon>Pleocyemata</taxon>
        <taxon>Caridea</taxon>
        <taxon>Atyoidea</taxon>
        <taxon>Atyidae</taxon>
        <taxon>Halocaridina</taxon>
    </lineage>
</organism>
<dbReference type="Gene3D" id="3.90.215.10">
    <property type="entry name" value="Gamma Fibrinogen, chain A, domain 1"/>
    <property type="match status" value="1"/>
</dbReference>
<dbReference type="InterPro" id="IPR014716">
    <property type="entry name" value="Fibrinogen_a/b/g_C_1"/>
</dbReference>
<dbReference type="SUPFAM" id="SSF56496">
    <property type="entry name" value="Fibrinogen C-terminal domain-like"/>
    <property type="match status" value="1"/>
</dbReference>
<dbReference type="InterPro" id="IPR050373">
    <property type="entry name" value="Fibrinogen_C-term_domain"/>
</dbReference>
<reference evidence="2 3" key="1">
    <citation type="submission" date="2023-11" db="EMBL/GenBank/DDBJ databases">
        <title>Halocaridina rubra genome assembly.</title>
        <authorList>
            <person name="Smith C."/>
        </authorList>
    </citation>
    <scope>NUCLEOTIDE SEQUENCE [LARGE SCALE GENOMIC DNA]</scope>
    <source>
        <strain evidence="2">EP-1</strain>
        <tissue evidence="2">Whole</tissue>
    </source>
</reference>
<evidence type="ECO:0000313" key="2">
    <source>
        <dbReference type="EMBL" id="KAK7084484.1"/>
    </source>
</evidence>
<dbReference type="InterPro" id="IPR002181">
    <property type="entry name" value="Fibrinogen_a/b/g_C_dom"/>
</dbReference>
<dbReference type="SMART" id="SM00186">
    <property type="entry name" value="FBG"/>
    <property type="match status" value="1"/>
</dbReference>
<evidence type="ECO:0000259" key="1">
    <source>
        <dbReference type="PROSITE" id="PS51406"/>
    </source>
</evidence>
<dbReference type="InterPro" id="IPR036056">
    <property type="entry name" value="Fibrinogen-like_C"/>
</dbReference>